<dbReference type="EMBL" id="JABEYC010000062">
    <property type="protein sequence ID" value="KAF4983541.1"/>
    <property type="molecule type" value="Genomic_DNA"/>
</dbReference>
<evidence type="ECO:0000313" key="2">
    <source>
        <dbReference type="EMBL" id="KAF4983541.1"/>
    </source>
</evidence>
<dbReference type="Proteomes" id="UP000635477">
    <property type="component" value="Unassembled WGS sequence"/>
</dbReference>
<reference evidence="2" key="2">
    <citation type="submission" date="2020-05" db="EMBL/GenBank/DDBJ databases">
        <authorList>
            <person name="Kim H.-S."/>
            <person name="Proctor R.H."/>
            <person name="Brown D.W."/>
        </authorList>
    </citation>
    <scope>NUCLEOTIDE SEQUENCE</scope>
    <source>
        <strain evidence="2">NRRL 22465</strain>
    </source>
</reference>
<evidence type="ECO:0000313" key="3">
    <source>
        <dbReference type="Proteomes" id="UP000635477"/>
    </source>
</evidence>
<sequence length="96" mass="10232">MWSDPIRIQMNHVTREPGDPRVNRWHVKGPTGEDYAVAAPASPSESRAGHEPRAPAKGCSGGLRDWPVTLPPGGEAALDWINIEAVALQGQMPASG</sequence>
<proteinExistence type="predicted"/>
<protein>
    <submittedName>
        <fullName evidence="2">Uncharacterized protein</fullName>
    </submittedName>
</protein>
<feature type="region of interest" description="Disordered" evidence="1">
    <location>
        <begin position="28"/>
        <end position="66"/>
    </location>
</feature>
<gene>
    <name evidence="2" type="ORF">FZEAL_1076</name>
</gene>
<name>A0A8H4XPT8_9HYPO</name>
<accession>A0A8H4XPT8</accession>
<dbReference type="AlphaFoldDB" id="A0A8H4XPT8"/>
<keyword evidence="3" id="KW-1185">Reference proteome</keyword>
<reference evidence="2" key="1">
    <citation type="journal article" date="2020" name="BMC Genomics">
        <title>Correction to: Identification and distribution of gene clusters required for synthesis of sphingolipid metabolism inhibitors in diverse species of the filamentous fungus Fusarium.</title>
        <authorList>
            <person name="Kim H.S."/>
            <person name="Lohmar J.M."/>
            <person name="Busman M."/>
            <person name="Brown D.W."/>
            <person name="Naumann T.A."/>
            <person name="Divon H.H."/>
            <person name="Lysoe E."/>
            <person name="Uhlig S."/>
            <person name="Proctor R.H."/>
        </authorList>
    </citation>
    <scope>NUCLEOTIDE SEQUENCE</scope>
    <source>
        <strain evidence="2">NRRL 22465</strain>
    </source>
</reference>
<organism evidence="2 3">
    <name type="scientific">Fusarium zealandicum</name>
    <dbReference type="NCBI Taxonomy" id="1053134"/>
    <lineage>
        <taxon>Eukaryota</taxon>
        <taxon>Fungi</taxon>
        <taxon>Dikarya</taxon>
        <taxon>Ascomycota</taxon>
        <taxon>Pezizomycotina</taxon>
        <taxon>Sordariomycetes</taxon>
        <taxon>Hypocreomycetidae</taxon>
        <taxon>Hypocreales</taxon>
        <taxon>Nectriaceae</taxon>
        <taxon>Fusarium</taxon>
        <taxon>Fusarium staphyleae species complex</taxon>
    </lineage>
</organism>
<comment type="caution">
    <text evidence="2">The sequence shown here is derived from an EMBL/GenBank/DDBJ whole genome shotgun (WGS) entry which is preliminary data.</text>
</comment>
<evidence type="ECO:0000256" key="1">
    <source>
        <dbReference type="SAM" id="MobiDB-lite"/>
    </source>
</evidence>